<dbReference type="SUPFAM" id="SSF63829">
    <property type="entry name" value="Calcium-dependent phosphotriesterase"/>
    <property type="match status" value="1"/>
</dbReference>
<feature type="signal peptide" evidence="3">
    <location>
        <begin position="1"/>
        <end position="23"/>
    </location>
</feature>
<feature type="chain" id="PRO_5031028326" evidence="3">
    <location>
        <begin position="24"/>
        <end position="396"/>
    </location>
</feature>
<proteinExistence type="predicted"/>
<keyword evidence="1" id="KW-0677">Repeat</keyword>
<organism evidence="4 5">
    <name type="scientific">Pedobacter cryoconitis</name>
    <dbReference type="NCBI Taxonomy" id="188932"/>
    <lineage>
        <taxon>Bacteria</taxon>
        <taxon>Pseudomonadati</taxon>
        <taxon>Bacteroidota</taxon>
        <taxon>Sphingobacteriia</taxon>
        <taxon>Sphingobacteriales</taxon>
        <taxon>Sphingobacteriaceae</taxon>
        <taxon>Pedobacter</taxon>
    </lineage>
</organism>
<evidence type="ECO:0000256" key="1">
    <source>
        <dbReference type="ARBA" id="ARBA00022737"/>
    </source>
</evidence>
<evidence type="ECO:0000313" key="5">
    <source>
        <dbReference type="Proteomes" id="UP000537718"/>
    </source>
</evidence>
<sequence length="396" mass="41424">MKLMMRWLQLPGVSLLAILAASGCKKVAPNEVPAAQTSFKITTIAGSGGVNGGYADGTGTASAFKYAYNIVMDASGNLFVNDQQNFRIRKITPSGVVTTFAGSGINGYVDGTAASAQFGYMEGMAIDASGNLYISDNSNYVIRKITPGGVVSTYAGTGQSGLVDGPIATAQFGSPYGLTIDKTGNMFVADNNNNVIRKITPNGIVSTYAGTPHQVHYITSVYNGPASGAVFGLLIAGLTTDPSGNLYVADQINNFVWKITPAGIASTWAGDGATAYSTFVPYLDGIGTTAEFYDPTGLSSDAMGNIYVADQNNNRIRKITPDAIVSTIAGNGKTDGEVDGFFPDAQVTSPVGVCNDNSGNNIFFVENNKIRKIEVITTSSTPVNTWNNPQSWGNAH</sequence>
<dbReference type="RefSeq" id="WP_183866641.1">
    <property type="nucleotide sequence ID" value="NZ_JACHCF010000003.1"/>
</dbReference>
<dbReference type="AlphaFoldDB" id="A0A7W8YS85"/>
<gene>
    <name evidence="4" type="ORF">HDE69_001687</name>
</gene>
<dbReference type="PROSITE" id="PS51257">
    <property type="entry name" value="PROKAR_LIPOPROTEIN"/>
    <property type="match status" value="1"/>
</dbReference>
<evidence type="ECO:0000256" key="2">
    <source>
        <dbReference type="PROSITE-ProRule" id="PRU00504"/>
    </source>
</evidence>
<dbReference type="PANTHER" id="PTHR13833:SF71">
    <property type="entry name" value="NHL DOMAIN-CONTAINING PROTEIN"/>
    <property type="match status" value="1"/>
</dbReference>
<dbReference type="PANTHER" id="PTHR13833">
    <property type="match status" value="1"/>
</dbReference>
<protein>
    <submittedName>
        <fullName evidence="4">Sugar lactone lactonase YvrE</fullName>
    </submittedName>
</protein>
<dbReference type="InterPro" id="IPR001258">
    <property type="entry name" value="NHL_repeat"/>
</dbReference>
<dbReference type="Gene3D" id="2.120.10.30">
    <property type="entry name" value="TolB, C-terminal domain"/>
    <property type="match status" value="4"/>
</dbReference>
<dbReference type="CDD" id="cd14953">
    <property type="entry name" value="NHL_like_1"/>
    <property type="match status" value="1"/>
</dbReference>
<dbReference type="PROSITE" id="PS51125">
    <property type="entry name" value="NHL"/>
    <property type="match status" value="1"/>
</dbReference>
<comment type="caution">
    <text evidence="4">The sequence shown here is derived from an EMBL/GenBank/DDBJ whole genome shotgun (WGS) entry which is preliminary data.</text>
</comment>
<feature type="repeat" description="NHL" evidence="2">
    <location>
        <begin position="283"/>
        <end position="322"/>
    </location>
</feature>
<dbReference type="InterPro" id="IPR011042">
    <property type="entry name" value="6-blade_b-propeller_TolB-like"/>
</dbReference>
<dbReference type="EMBL" id="JACHCF010000003">
    <property type="protein sequence ID" value="MBB5620638.1"/>
    <property type="molecule type" value="Genomic_DNA"/>
</dbReference>
<evidence type="ECO:0000256" key="3">
    <source>
        <dbReference type="SAM" id="SignalP"/>
    </source>
</evidence>
<name>A0A7W8YS85_9SPHI</name>
<keyword evidence="3" id="KW-0732">Signal</keyword>
<evidence type="ECO:0000313" key="4">
    <source>
        <dbReference type="EMBL" id="MBB5620638.1"/>
    </source>
</evidence>
<accession>A0A7W8YS85</accession>
<dbReference type="Proteomes" id="UP000537718">
    <property type="component" value="Unassembled WGS sequence"/>
</dbReference>
<reference evidence="4 5" key="1">
    <citation type="submission" date="2020-08" db="EMBL/GenBank/DDBJ databases">
        <title>Genomic Encyclopedia of Type Strains, Phase IV (KMG-V): Genome sequencing to study the core and pangenomes of soil and plant-associated prokaryotes.</title>
        <authorList>
            <person name="Whitman W."/>
        </authorList>
    </citation>
    <scope>NUCLEOTIDE SEQUENCE [LARGE SCALE GENOMIC DNA]</scope>
    <source>
        <strain evidence="4 5">MP7CTX6</strain>
    </source>
</reference>
<dbReference type="Pfam" id="PF01436">
    <property type="entry name" value="NHL"/>
    <property type="match status" value="1"/>
</dbReference>